<dbReference type="AlphaFoldDB" id="A0ABD7F4L5"/>
<feature type="signal peptide" evidence="1">
    <location>
        <begin position="1"/>
        <end position="22"/>
    </location>
</feature>
<evidence type="ECO:0000313" key="3">
    <source>
        <dbReference type="Proteomes" id="UP000827069"/>
    </source>
</evidence>
<organism evidence="2 3">
    <name type="scientific">Acinetobacter septicus</name>
    <dbReference type="NCBI Taxonomy" id="465797"/>
    <lineage>
        <taxon>Bacteria</taxon>
        <taxon>Pseudomonadati</taxon>
        <taxon>Pseudomonadota</taxon>
        <taxon>Gammaproteobacteria</taxon>
        <taxon>Moraxellales</taxon>
        <taxon>Moraxellaceae</taxon>
        <taxon>Acinetobacter</taxon>
    </lineage>
</organism>
<accession>A0ABD7F4L5</accession>
<dbReference type="EMBL" id="CP079898">
    <property type="protein sequence ID" value="QXZ23010.1"/>
    <property type="molecule type" value="Genomic_DNA"/>
</dbReference>
<proteinExistence type="predicted"/>
<dbReference type="Proteomes" id="UP000827069">
    <property type="component" value="Chromosome"/>
</dbReference>
<keyword evidence="1" id="KW-0732">Signal</keyword>
<feature type="chain" id="PRO_5044817179" evidence="1">
    <location>
        <begin position="23"/>
        <end position="173"/>
    </location>
</feature>
<evidence type="ECO:0000313" key="2">
    <source>
        <dbReference type="EMBL" id="QXZ23010.1"/>
    </source>
</evidence>
<gene>
    <name evidence="2" type="ORF">I6L31_15245</name>
</gene>
<evidence type="ECO:0000256" key="1">
    <source>
        <dbReference type="SAM" id="SignalP"/>
    </source>
</evidence>
<reference evidence="2 3" key="1">
    <citation type="submission" date="2021-07" db="EMBL/GenBank/DDBJ databases">
        <title>FDA dAtabase for Regulatory Grade micrObial Sequences (FDA-ARGOS): Supporting development and validation of Infectious Disease Dx tests.</title>
        <authorList>
            <person name="Sproer C."/>
            <person name="Gronow S."/>
            <person name="Severitt S."/>
            <person name="Schroder I."/>
            <person name="Tallon L."/>
            <person name="Sadzewicz L."/>
            <person name="Zhao X."/>
            <person name="Boylan J."/>
            <person name="Ott S."/>
            <person name="Bowen H."/>
            <person name="Vavikolanu K."/>
            <person name="Mehta A."/>
            <person name="Aluvathingal J."/>
            <person name="Nadendla S."/>
            <person name="Lowell S."/>
            <person name="Myers T."/>
            <person name="Yan Y."/>
        </authorList>
    </citation>
    <scope>NUCLEOTIDE SEQUENCE [LARGE SCALE GENOMIC DNA]</scope>
    <source>
        <strain evidence="2 3">FDAARGOS_1401</strain>
    </source>
</reference>
<name>A0ABD7F4L5_9GAMM</name>
<protein>
    <submittedName>
        <fullName evidence="2">DUF3304 domain-containing protein</fullName>
    </submittedName>
</protein>
<dbReference type="PROSITE" id="PS51257">
    <property type="entry name" value="PROKAR_LIPOPROTEIN"/>
    <property type="match status" value="1"/>
</dbReference>
<sequence length="173" mass="19333">MMNCLKTLLYLFWLPMMVACKAETETVDLTFLVYNYSTAGLGEIQVNGKGNRIASAAERFGSVGEAGTACCISLLLNSDTADVSLYTDRGDGYKQYHIKVPVENLKDTPRSYAVLHYFPNNTGVIEVTLRRPSFRRDLFEQGVGEKAKTIELDSPTMWNSISENEVARIDFPD</sequence>
<keyword evidence="3" id="KW-1185">Reference proteome</keyword>